<dbReference type="OrthoDB" id="1667046at2759"/>
<accession>A0A2U1MXA3</accession>
<organism evidence="3 4">
    <name type="scientific">Artemisia annua</name>
    <name type="common">Sweet wormwood</name>
    <dbReference type="NCBI Taxonomy" id="35608"/>
    <lineage>
        <taxon>Eukaryota</taxon>
        <taxon>Viridiplantae</taxon>
        <taxon>Streptophyta</taxon>
        <taxon>Embryophyta</taxon>
        <taxon>Tracheophyta</taxon>
        <taxon>Spermatophyta</taxon>
        <taxon>Magnoliopsida</taxon>
        <taxon>eudicotyledons</taxon>
        <taxon>Gunneridae</taxon>
        <taxon>Pentapetalae</taxon>
        <taxon>asterids</taxon>
        <taxon>campanulids</taxon>
        <taxon>Asterales</taxon>
        <taxon>Asteraceae</taxon>
        <taxon>Asteroideae</taxon>
        <taxon>Anthemideae</taxon>
        <taxon>Artemisiinae</taxon>
        <taxon>Artemisia</taxon>
    </lineage>
</organism>
<dbReference type="EMBL" id="PKPP01004148">
    <property type="protein sequence ID" value="PWA65846.1"/>
    <property type="molecule type" value="Genomic_DNA"/>
</dbReference>
<dbReference type="Proteomes" id="UP000245207">
    <property type="component" value="Unassembled WGS sequence"/>
</dbReference>
<evidence type="ECO:0008006" key="5">
    <source>
        <dbReference type="Google" id="ProtNLM"/>
    </source>
</evidence>
<reference evidence="3 4" key="1">
    <citation type="journal article" date="2018" name="Mol. Plant">
        <title>The genome of Artemisia annua provides insight into the evolution of Asteraceae family and artemisinin biosynthesis.</title>
        <authorList>
            <person name="Shen Q."/>
            <person name="Zhang L."/>
            <person name="Liao Z."/>
            <person name="Wang S."/>
            <person name="Yan T."/>
            <person name="Shi P."/>
            <person name="Liu M."/>
            <person name="Fu X."/>
            <person name="Pan Q."/>
            <person name="Wang Y."/>
            <person name="Lv Z."/>
            <person name="Lu X."/>
            <person name="Zhang F."/>
            <person name="Jiang W."/>
            <person name="Ma Y."/>
            <person name="Chen M."/>
            <person name="Hao X."/>
            <person name="Li L."/>
            <person name="Tang Y."/>
            <person name="Lv G."/>
            <person name="Zhou Y."/>
            <person name="Sun X."/>
            <person name="Brodelius P.E."/>
            <person name="Rose J.K.C."/>
            <person name="Tang K."/>
        </authorList>
    </citation>
    <scope>NUCLEOTIDE SEQUENCE [LARGE SCALE GENOMIC DNA]</scope>
    <source>
        <strain evidence="4">cv. Huhao1</strain>
        <tissue evidence="3">Leaf</tissue>
    </source>
</reference>
<evidence type="ECO:0000313" key="3">
    <source>
        <dbReference type="EMBL" id="PWA65846.1"/>
    </source>
</evidence>
<evidence type="ECO:0000313" key="4">
    <source>
        <dbReference type="Proteomes" id="UP000245207"/>
    </source>
</evidence>
<proteinExistence type="predicted"/>
<gene>
    <name evidence="3" type="ORF">CTI12_AA335380</name>
</gene>
<protein>
    <recommendedName>
        <fullName evidence="5">Transmembrane protein</fullName>
    </recommendedName>
</protein>
<feature type="signal peptide" evidence="2">
    <location>
        <begin position="1"/>
        <end position="27"/>
    </location>
</feature>
<keyword evidence="2" id="KW-0732">Signal</keyword>
<sequence>MMTHSTKNLAVFVTIILIFTSFEPNEACRLLDGGFEEAWMNTGNLLLTSLRGTVPTPGNGCSNTGNGGNHCVGSKKVVGRYVGGTSEVASPPPVTRAYPQQSV</sequence>
<evidence type="ECO:0000256" key="2">
    <source>
        <dbReference type="SAM" id="SignalP"/>
    </source>
</evidence>
<feature type="region of interest" description="Disordered" evidence="1">
    <location>
        <begin position="83"/>
        <end position="103"/>
    </location>
</feature>
<name>A0A2U1MXA3_ARTAN</name>
<evidence type="ECO:0000256" key="1">
    <source>
        <dbReference type="SAM" id="MobiDB-lite"/>
    </source>
</evidence>
<keyword evidence="4" id="KW-1185">Reference proteome</keyword>
<feature type="chain" id="PRO_5015607093" description="Transmembrane protein" evidence="2">
    <location>
        <begin position="28"/>
        <end position="103"/>
    </location>
</feature>
<dbReference type="AlphaFoldDB" id="A0A2U1MXA3"/>
<comment type="caution">
    <text evidence="3">The sequence shown here is derived from an EMBL/GenBank/DDBJ whole genome shotgun (WGS) entry which is preliminary data.</text>
</comment>